<dbReference type="GO" id="GO:0071949">
    <property type="term" value="F:FAD binding"/>
    <property type="evidence" value="ECO:0007669"/>
    <property type="project" value="InterPro"/>
</dbReference>
<organism evidence="6 7">
    <name type="scientific">Cudoniella acicularis</name>
    <dbReference type="NCBI Taxonomy" id="354080"/>
    <lineage>
        <taxon>Eukaryota</taxon>
        <taxon>Fungi</taxon>
        <taxon>Dikarya</taxon>
        <taxon>Ascomycota</taxon>
        <taxon>Pezizomycotina</taxon>
        <taxon>Leotiomycetes</taxon>
        <taxon>Helotiales</taxon>
        <taxon>Tricladiaceae</taxon>
        <taxon>Cudoniella</taxon>
    </lineage>
</organism>
<name>A0A8H4RF05_9HELO</name>
<dbReference type="InterPro" id="IPR036188">
    <property type="entry name" value="FAD/NAD-bd_sf"/>
</dbReference>
<evidence type="ECO:0000256" key="3">
    <source>
        <dbReference type="ARBA" id="ARBA00023002"/>
    </source>
</evidence>
<evidence type="ECO:0000256" key="1">
    <source>
        <dbReference type="ARBA" id="ARBA00022630"/>
    </source>
</evidence>
<keyword evidence="1" id="KW-0285">Flavoprotein</keyword>
<dbReference type="Proteomes" id="UP000566819">
    <property type="component" value="Unassembled WGS sequence"/>
</dbReference>
<dbReference type="PANTHER" id="PTHR46972:SF1">
    <property type="entry name" value="FAD DEPENDENT OXIDOREDUCTASE DOMAIN-CONTAINING PROTEIN"/>
    <property type="match status" value="1"/>
</dbReference>
<keyword evidence="7" id="KW-1185">Reference proteome</keyword>
<dbReference type="PANTHER" id="PTHR46972">
    <property type="entry name" value="MONOOXYGENASE ASQM-RELATED"/>
    <property type="match status" value="1"/>
</dbReference>
<evidence type="ECO:0000256" key="2">
    <source>
        <dbReference type="ARBA" id="ARBA00022827"/>
    </source>
</evidence>
<dbReference type="OrthoDB" id="655030at2759"/>
<feature type="domain" description="FAD-binding" evidence="5">
    <location>
        <begin position="323"/>
        <end position="362"/>
    </location>
</feature>
<proteinExistence type="predicted"/>
<comment type="caution">
    <text evidence="6">The sequence shown here is derived from an EMBL/GenBank/DDBJ whole genome shotgun (WGS) entry which is preliminary data.</text>
</comment>
<dbReference type="AlphaFoldDB" id="A0A8H4RF05"/>
<feature type="domain" description="FAD-binding" evidence="5">
    <location>
        <begin position="9"/>
        <end position="180"/>
    </location>
</feature>
<dbReference type="Pfam" id="PF01494">
    <property type="entry name" value="FAD_binding_3"/>
    <property type="match status" value="2"/>
</dbReference>
<reference evidence="6 7" key="1">
    <citation type="submission" date="2020-03" db="EMBL/GenBank/DDBJ databases">
        <title>Draft Genome Sequence of Cudoniella acicularis.</title>
        <authorList>
            <person name="Buettner E."/>
            <person name="Kellner H."/>
        </authorList>
    </citation>
    <scope>NUCLEOTIDE SEQUENCE [LARGE SCALE GENOMIC DNA]</scope>
    <source>
        <strain evidence="6 7">DSM 108380</strain>
    </source>
</reference>
<dbReference type="InterPro" id="IPR002938">
    <property type="entry name" value="FAD-bd"/>
</dbReference>
<evidence type="ECO:0000259" key="5">
    <source>
        <dbReference type="Pfam" id="PF01494"/>
    </source>
</evidence>
<evidence type="ECO:0000313" key="7">
    <source>
        <dbReference type="Proteomes" id="UP000566819"/>
    </source>
</evidence>
<dbReference type="GO" id="GO:0004497">
    <property type="term" value="F:monooxygenase activity"/>
    <property type="evidence" value="ECO:0007669"/>
    <property type="project" value="UniProtKB-KW"/>
</dbReference>
<accession>A0A8H4RF05</accession>
<keyword evidence="3" id="KW-0560">Oxidoreductase</keyword>
<evidence type="ECO:0000256" key="4">
    <source>
        <dbReference type="ARBA" id="ARBA00023033"/>
    </source>
</evidence>
<evidence type="ECO:0000313" key="6">
    <source>
        <dbReference type="EMBL" id="KAF4628892.1"/>
    </source>
</evidence>
<dbReference type="PRINTS" id="PR00420">
    <property type="entry name" value="RNGMNOXGNASE"/>
</dbReference>
<dbReference type="EMBL" id="JAAMPI010000748">
    <property type="protein sequence ID" value="KAF4628892.1"/>
    <property type="molecule type" value="Genomic_DNA"/>
</dbReference>
<protein>
    <recommendedName>
        <fullName evidence="5">FAD-binding domain-containing protein</fullName>
    </recommendedName>
</protein>
<sequence>MATNPLPKIAIIGAGPAGLTLASLLHKSNTQLNLTVFDLRARPSESALDEPSGSLDLHAESGQLALETCGLLPQFKALPDACSESMILADKDGLIHLEDSGDGDRPEIPRNTLTSLLLSSAPSESIKWEHKIIAVSSVATGKWKVTFLDLTNPHLGEQTEEYTLVVGADGTHSKVRPALTPIKPHFSGITCVTLTIPHLAIKYPSLNSYIGTGTFYAMGPGRATITQRGSHESARIYLMISSPASASPNIPSEPSPAINSLSALFKSPAEFKNLLLGSDEFYASFGTQVKDLISAGFSSAAEQEEVDIKPLYMLPIGFTWPHKEGLTLIGDASHTMTPFAGEGVNLGMLDALELSNAITSSASSSSDPDSAIQAFEEKMWPRSKEIAIETFKNLEIMFRDENGPEKFVNFFKSHVPPPEGEDERHEKA</sequence>
<dbReference type="Gene3D" id="3.50.50.60">
    <property type="entry name" value="FAD/NAD(P)-binding domain"/>
    <property type="match status" value="1"/>
</dbReference>
<keyword evidence="4" id="KW-0503">Monooxygenase</keyword>
<dbReference type="SUPFAM" id="SSF51905">
    <property type="entry name" value="FAD/NAD(P)-binding domain"/>
    <property type="match status" value="1"/>
</dbReference>
<gene>
    <name evidence="6" type="ORF">G7Y89_g9264</name>
</gene>
<keyword evidence="2" id="KW-0274">FAD</keyword>